<sequence>MIVLSWNCQEIGAPWTVRALREMIRSHNPDMVFLMETKCNSQRIDDIKRSISMDRLAVNSKDRGVQESSQSHAWRFTGIYGDSDVMKRKHTWSLISTLRKQSQRPWFCTGDFNEILDHKKKDGGSIRPNWQMRDFRRALADNGLHDPGYLGKPFTWSNKHDHPATVRERLDRACVSDSWLNCHPNAVIRH</sequence>
<dbReference type="PANTHER" id="PTHR35218">
    <property type="entry name" value="RNASE H DOMAIN-CONTAINING PROTEIN"/>
    <property type="match status" value="1"/>
</dbReference>
<gene>
    <name evidence="2" type="ORF">Slati_1711900</name>
</gene>
<evidence type="ECO:0000259" key="1">
    <source>
        <dbReference type="Pfam" id="PF03372"/>
    </source>
</evidence>
<dbReference type="SUPFAM" id="SSF56219">
    <property type="entry name" value="DNase I-like"/>
    <property type="match status" value="1"/>
</dbReference>
<dbReference type="Gene3D" id="3.60.10.10">
    <property type="entry name" value="Endonuclease/exonuclease/phosphatase"/>
    <property type="match status" value="1"/>
</dbReference>
<accession>A0AAW2WVY1</accession>
<organism evidence="2">
    <name type="scientific">Sesamum latifolium</name>
    <dbReference type="NCBI Taxonomy" id="2727402"/>
    <lineage>
        <taxon>Eukaryota</taxon>
        <taxon>Viridiplantae</taxon>
        <taxon>Streptophyta</taxon>
        <taxon>Embryophyta</taxon>
        <taxon>Tracheophyta</taxon>
        <taxon>Spermatophyta</taxon>
        <taxon>Magnoliopsida</taxon>
        <taxon>eudicotyledons</taxon>
        <taxon>Gunneridae</taxon>
        <taxon>Pentapetalae</taxon>
        <taxon>asterids</taxon>
        <taxon>lamiids</taxon>
        <taxon>Lamiales</taxon>
        <taxon>Pedaliaceae</taxon>
        <taxon>Sesamum</taxon>
    </lineage>
</organism>
<proteinExistence type="predicted"/>
<feature type="domain" description="Endonuclease/exonuclease/phosphatase" evidence="1">
    <location>
        <begin position="4"/>
        <end position="180"/>
    </location>
</feature>
<reference evidence="2" key="2">
    <citation type="journal article" date="2024" name="Plant">
        <title>Genomic evolution and insights into agronomic trait innovations of Sesamum species.</title>
        <authorList>
            <person name="Miao H."/>
            <person name="Wang L."/>
            <person name="Qu L."/>
            <person name="Liu H."/>
            <person name="Sun Y."/>
            <person name="Le M."/>
            <person name="Wang Q."/>
            <person name="Wei S."/>
            <person name="Zheng Y."/>
            <person name="Lin W."/>
            <person name="Duan Y."/>
            <person name="Cao H."/>
            <person name="Xiong S."/>
            <person name="Wang X."/>
            <person name="Wei L."/>
            <person name="Li C."/>
            <person name="Ma Q."/>
            <person name="Ju M."/>
            <person name="Zhao R."/>
            <person name="Li G."/>
            <person name="Mu C."/>
            <person name="Tian Q."/>
            <person name="Mei H."/>
            <person name="Zhang T."/>
            <person name="Gao T."/>
            <person name="Zhang H."/>
        </authorList>
    </citation>
    <scope>NUCLEOTIDE SEQUENCE</scope>
    <source>
        <strain evidence="2">KEN1</strain>
    </source>
</reference>
<protein>
    <recommendedName>
        <fullName evidence="1">Endonuclease/exonuclease/phosphatase domain-containing protein</fullName>
    </recommendedName>
</protein>
<dbReference type="GO" id="GO:0003824">
    <property type="term" value="F:catalytic activity"/>
    <property type="evidence" value="ECO:0007669"/>
    <property type="project" value="InterPro"/>
</dbReference>
<dbReference type="AlphaFoldDB" id="A0AAW2WVY1"/>
<dbReference type="PANTHER" id="PTHR35218:SF9">
    <property type="entry name" value="ENDONUCLEASE_EXONUCLEASE_PHOSPHATASE DOMAIN-CONTAINING PROTEIN"/>
    <property type="match status" value="1"/>
</dbReference>
<comment type="caution">
    <text evidence="2">The sequence shown here is derived from an EMBL/GenBank/DDBJ whole genome shotgun (WGS) entry which is preliminary data.</text>
</comment>
<dbReference type="InterPro" id="IPR036691">
    <property type="entry name" value="Endo/exonu/phosph_ase_sf"/>
</dbReference>
<dbReference type="Pfam" id="PF03372">
    <property type="entry name" value="Exo_endo_phos"/>
    <property type="match status" value="1"/>
</dbReference>
<name>A0AAW2WVY1_9LAMI</name>
<evidence type="ECO:0000313" key="2">
    <source>
        <dbReference type="EMBL" id="KAL0445840.1"/>
    </source>
</evidence>
<dbReference type="InterPro" id="IPR005135">
    <property type="entry name" value="Endo/exonuclease/phosphatase"/>
</dbReference>
<reference evidence="2" key="1">
    <citation type="submission" date="2020-06" db="EMBL/GenBank/DDBJ databases">
        <authorList>
            <person name="Li T."/>
            <person name="Hu X."/>
            <person name="Zhang T."/>
            <person name="Song X."/>
            <person name="Zhang H."/>
            <person name="Dai N."/>
            <person name="Sheng W."/>
            <person name="Hou X."/>
            <person name="Wei L."/>
        </authorList>
    </citation>
    <scope>NUCLEOTIDE SEQUENCE</scope>
    <source>
        <strain evidence="2">KEN1</strain>
        <tissue evidence="2">Leaf</tissue>
    </source>
</reference>
<dbReference type="EMBL" id="JACGWN010000006">
    <property type="protein sequence ID" value="KAL0445840.1"/>
    <property type="molecule type" value="Genomic_DNA"/>
</dbReference>